<dbReference type="PRINTS" id="PR00056">
    <property type="entry name" value="HSFDOMAIN"/>
</dbReference>
<proteinExistence type="inferred from homology"/>
<evidence type="ECO:0000313" key="14">
    <source>
        <dbReference type="EMBL" id="KAK1641874.1"/>
    </source>
</evidence>
<comment type="subunit">
    <text evidence="2">Homotrimer.</text>
</comment>
<evidence type="ECO:0000259" key="13">
    <source>
        <dbReference type="PROSITE" id="PS00434"/>
    </source>
</evidence>
<keyword evidence="9" id="KW-0539">Nucleus</keyword>
<evidence type="ECO:0000256" key="6">
    <source>
        <dbReference type="ARBA" id="ARBA00023054"/>
    </source>
</evidence>
<evidence type="ECO:0000256" key="8">
    <source>
        <dbReference type="ARBA" id="ARBA00023163"/>
    </source>
</evidence>
<evidence type="ECO:0000256" key="9">
    <source>
        <dbReference type="ARBA" id="ARBA00023242"/>
    </source>
</evidence>
<protein>
    <recommendedName>
        <fullName evidence="13">HSF-type DNA-binding domain-containing protein</fullName>
    </recommendedName>
</protein>
<dbReference type="SUPFAM" id="SSF46785">
    <property type="entry name" value="Winged helix' DNA-binding domain"/>
    <property type="match status" value="1"/>
</dbReference>
<keyword evidence="8" id="KW-0804">Transcription</keyword>
<dbReference type="PANTHER" id="PTHR10015">
    <property type="entry name" value="HEAT SHOCK TRANSCRIPTION FACTOR"/>
    <property type="match status" value="1"/>
</dbReference>
<evidence type="ECO:0000256" key="5">
    <source>
        <dbReference type="ARBA" id="ARBA00023016"/>
    </source>
</evidence>
<keyword evidence="3" id="KW-0597">Phosphoprotein</keyword>
<dbReference type="PROSITE" id="PS00434">
    <property type="entry name" value="HSF_DOMAIN"/>
    <property type="match status" value="1"/>
</dbReference>
<dbReference type="SMART" id="SM00415">
    <property type="entry name" value="HSF"/>
    <property type="match status" value="1"/>
</dbReference>
<dbReference type="Gene3D" id="1.10.10.10">
    <property type="entry name" value="Winged helix-like DNA-binding domain superfamily/Winged helix DNA-binding domain"/>
    <property type="match status" value="1"/>
</dbReference>
<dbReference type="PANTHER" id="PTHR10015:SF427">
    <property type="entry name" value="HEAT SHOCK FACTOR PROTEIN"/>
    <property type="match status" value="1"/>
</dbReference>
<dbReference type="InterPro" id="IPR000232">
    <property type="entry name" value="HSF_DNA-bd"/>
</dbReference>
<dbReference type="InterPro" id="IPR036388">
    <property type="entry name" value="WH-like_DNA-bd_sf"/>
</dbReference>
<dbReference type="GO" id="GO:0034605">
    <property type="term" value="P:cellular response to heat"/>
    <property type="evidence" value="ECO:0007669"/>
    <property type="project" value="TreeGrafter"/>
</dbReference>
<dbReference type="InterPro" id="IPR036390">
    <property type="entry name" value="WH_DNA-bd_sf"/>
</dbReference>
<comment type="caution">
    <text evidence="14">The sequence shown here is derived from an EMBL/GenBank/DDBJ whole genome shotgun (WGS) entry which is preliminary data.</text>
</comment>
<dbReference type="FunFam" id="1.10.10.10:FF:000057">
    <property type="entry name" value="Heat shock transcription factor 1"/>
    <property type="match status" value="1"/>
</dbReference>
<keyword evidence="5" id="KW-0346">Stress response</keyword>
<accession>A0AAD8RYG9</accession>
<dbReference type="AlphaFoldDB" id="A0AAD8RYG9"/>
<dbReference type="Proteomes" id="UP001231189">
    <property type="component" value="Unassembled WGS sequence"/>
</dbReference>
<dbReference type="Pfam" id="PF00447">
    <property type="entry name" value="HSF_DNA-bind"/>
    <property type="match status" value="1"/>
</dbReference>
<dbReference type="GO" id="GO:0006357">
    <property type="term" value="P:regulation of transcription by RNA polymerase II"/>
    <property type="evidence" value="ECO:0007669"/>
    <property type="project" value="TreeGrafter"/>
</dbReference>
<sequence>MEGGVAAVAAAAAAAAAATVTTAVAPPGPPPSNGAAAANAAPPPFLMKTYEMVDDPSTDAIVSWGEGSNSFVVWSTPEFARDLLPKYFKHSNFSSFVRQLNTYGFRKVDPDRWEFANEGFLRGQKHLLKTINRRKPLQANNQVQVQQQQQQQQPQLQNGPLPSCVEVGNFGMEEEIEMLKRDKNVLMQELVRLRQQQQTTDHQLQTLGKRLQGMEQRQQQMMSFLAKAMQSPGFLAQFVQQNENSRRRIVAANKKRRLPKQDEGLMDSAESVSLDGQIIKYQPLINEAAKAMLRKILQQDSSSHRFESMSGNSDNFLLENNCMPTTPQAFDTSSSTRNSAVTLAEVPGSSAGMPYMATSSGFSAICSSSTPPEIQRPVFDNNPSNILPNMSNNSSRVLLPNNMSAAAPSLPTAMAPGPTDNISIPGFPDLHGLITDDPVNIPGGGGGFEMPGPECIFPLLPEDDDDSIPIDTDEILSSDDTQKLPGIIDSFWEQFLVTSPLSVDNDEVDSGLLDAAREAHQENGWTRTDNLANLTEQMGLLSSSNHRA</sequence>
<keyword evidence="4" id="KW-0805">Transcription regulation</keyword>
<organism evidence="14 15">
    <name type="scientific">Lolium multiflorum</name>
    <name type="common">Italian ryegrass</name>
    <name type="synonym">Lolium perenne subsp. multiflorum</name>
    <dbReference type="NCBI Taxonomy" id="4521"/>
    <lineage>
        <taxon>Eukaryota</taxon>
        <taxon>Viridiplantae</taxon>
        <taxon>Streptophyta</taxon>
        <taxon>Embryophyta</taxon>
        <taxon>Tracheophyta</taxon>
        <taxon>Spermatophyta</taxon>
        <taxon>Magnoliopsida</taxon>
        <taxon>Liliopsida</taxon>
        <taxon>Poales</taxon>
        <taxon>Poaceae</taxon>
        <taxon>BOP clade</taxon>
        <taxon>Pooideae</taxon>
        <taxon>Poodae</taxon>
        <taxon>Poeae</taxon>
        <taxon>Poeae Chloroplast Group 2 (Poeae type)</taxon>
        <taxon>Loliodinae</taxon>
        <taxon>Loliinae</taxon>
        <taxon>Lolium</taxon>
    </lineage>
</organism>
<feature type="domain" description="HSF-type DNA-binding" evidence="13">
    <location>
        <begin position="84"/>
        <end position="108"/>
    </location>
</feature>
<dbReference type="GO" id="GO:0005634">
    <property type="term" value="C:nucleus"/>
    <property type="evidence" value="ECO:0007669"/>
    <property type="project" value="UniProtKB-SubCell"/>
</dbReference>
<keyword evidence="7" id="KW-0238">DNA-binding</keyword>
<feature type="coiled-coil region" evidence="11">
    <location>
        <begin position="169"/>
        <end position="196"/>
    </location>
</feature>
<name>A0AAD8RYG9_LOLMU</name>
<dbReference type="EMBL" id="JAUUTY010000004">
    <property type="protein sequence ID" value="KAK1641874.1"/>
    <property type="molecule type" value="Genomic_DNA"/>
</dbReference>
<comment type="subcellular location">
    <subcellularLocation>
        <location evidence="1">Nucleus</location>
    </subcellularLocation>
</comment>
<evidence type="ECO:0000256" key="3">
    <source>
        <dbReference type="ARBA" id="ARBA00022553"/>
    </source>
</evidence>
<evidence type="ECO:0000256" key="7">
    <source>
        <dbReference type="ARBA" id="ARBA00023125"/>
    </source>
</evidence>
<evidence type="ECO:0000256" key="4">
    <source>
        <dbReference type="ARBA" id="ARBA00023015"/>
    </source>
</evidence>
<evidence type="ECO:0000256" key="10">
    <source>
        <dbReference type="RuleBase" id="RU004020"/>
    </source>
</evidence>
<reference evidence="14" key="1">
    <citation type="submission" date="2023-07" db="EMBL/GenBank/DDBJ databases">
        <title>A chromosome-level genome assembly of Lolium multiflorum.</title>
        <authorList>
            <person name="Chen Y."/>
            <person name="Copetti D."/>
            <person name="Kolliker R."/>
            <person name="Studer B."/>
        </authorList>
    </citation>
    <scope>NUCLEOTIDE SEQUENCE</scope>
    <source>
        <strain evidence="14">02402/16</strain>
        <tissue evidence="14">Leaf</tissue>
    </source>
</reference>
<evidence type="ECO:0000256" key="2">
    <source>
        <dbReference type="ARBA" id="ARBA00011233"/>
    </source>
</evidence>
<keyword evidence="15" id="KW-1185">Reference proteome</keyword>
<evidence type="ECO:0000256" key="1">
    <source>
        <dbReference type="ARBA" id="ARBA00004123"/>
    </source>
</evidence>
<comment type="similarity">
    <text evidence="10">Belongs to the HSF family.</text>
</comment>
<evidence type="ECO:0000313" key="15">
    <source>
        <dbReference type="Proteomes" id="UP001231189"/>
    </source>
</evidence>
<evidence type="ECO:0000256" key="11">
    <source>
        <dbReference type="SAM" id="Coils"/>
    </source>
</evidence>
<feature type="compositionally biased region" description="Low complexity" evidence="12">
    <location>
        <begin position="139"/>
        <end position="157"/>
    </location>
</feature>
<evidence type="ECO:0000256" key="12">
    <source>
        <dbReference type="SAM" id="MobiDB-lite"/>
    </source>
</evidence>
<dbReference type="GO" id="GO:0000978">
    <property type="term" value="F:RNA polymerase II cis-regulatory region sequence-specific DNA binding"/>
    <property type="evidence" value="ECO:0007669"/>
    <property type="project" value="TreeGrafter"/>
</dbReference>
<gene>
    <name evidence="14" type="ORF">QYE76_059679</name>
</gene>
<keyword evidence="6 11" id="KW-0175">Coiled coil</keyword>
<feature type="region of interest" description="Disordered" evidence="12">
    <location>
        <begin position="139"/>
        <end position="161"/>
    </location>
</feature>
<dbReference type="GO" id="GO:0003700">
    <property type="term" value="F:DNA-binding transcription factor activity"/>
    <property type="evidence" value="ECO:0007669"/>
    <property type="project" value="InterPro"/>
</dbReference>